<feature type="domain" description="CdaR GGDEF-like" evidence="4">
    <location>
        <begin position="191"/>
        <end position="308"/>
    </location>
</feature>
<protein>
    <submittedName>
        <fullName evidence="5">PucR family transcriptional regulator</fullName>
    </submittedName>
</protein>
<dbReference type="Pfam" id="PF14361">
    <property type="entry name" value="RsbRD_N"/>
    <property type="match status" value="1"/>
</dbReference>
<dbReference type="Proteomes" id="UP001500822">
    <property type="component" value="Unassembled WGS sequence"/>
</dbReference>
<organism evidence="5 6">
    <name type="scientific">Gordonia alkaliphila</name>
    <dbReference type="NCBI Taxonomy" id="1053547"/>
    <lineage>
        <taxon>Bacteria</taxon>
        <taxon>Bacillati</taxon>
        <taxon>Actinomycetota</taxon>
        <taxon>Actinomycetes</taxon>
        <taxon>Mycobacteriales</taxon>
        <taxon>Gordoniaceae</taxon>
        <taxon>Gordonia</taxon>
    </lineage>
</organism>
<dbReference type="Pfam" id="PF17853">
    <property type="entry name" value="GGDEF_2"/>
    <property type="match status" value="1"/>
</dbReference>
<dbReference type="EMBL" id="BAABIE010000003">
    <property type="protein sequence ID" value="GAA4743237.1"/>
    <property type="molecule type" value="Genomic_DNA"/>
</dbReference>
<evidence type="ECO:0000313" key="6">
    <source>
        <dbReference type="Proteomes" id="UP001500822"/>
    </source>
</evidence>
<feature type="domain" description="RsbT co-antagonist protein RsbRD N-terminal" evidence="3">
    <location>
        <begin position="31"/>
        <end position="169"/>
    </location>
</feature>
<dbReference type="InterPro" id="IPR025751">
    <property type="entry name" value="RsbRD_N_dom"/>
</dbReference>
<dbReference type="InterPro" id="IPR051448">
    <property type="entry name" value="CdaR-like_regulators"/>
</dbReference>
<feature type="domain" description="PucR C-terminal helix-turn-helix" evidence="2">
    <location>
        <begin position="361"/>
        <end position="414"/>
    </location>
</feature>
<sequence>MALVSKPIADDDAEFREVLGVVAGRLRDVEQQMVDDMSARMLEIDHLDGDPVLVTLLRASVEGNITTINHVLSNDIPISNLQPTTAAVEYALRLAQREVPSNSLMRAYRTGEFEFNKLALDVLSEIDVSERIAVRVAKYVAVVLFEYIDWITQYVFHAYETERVRWIGAEGGVLSSAVNQLLVDDGSSSMEVEAEAFEAETGYRLDVTHQAVILWSADSSVVLTEIDRAARTLASAVRAVAPPIVTATDRSTVWMWIPLGPGTPAVDTATVESRMTLPAHLRLALGLPGPGLVGFRRSHQQARAAYEVATAVPREEPAVVGYGDRGVAVVSMMARDLPSTRAWVREILGPLAGDNAGAQVLRETMSEYLKHGESHVRTAERMMLHRNTVKYRIGKAVEILPDGHDRMDLALALTVCEYLGTEVLAT</sequence>
<accession>A0ABP8Z0T7</accession>
<dbReference type="PANTHER" id="PTHR33744:SF1">
    <property type="entry name" value="DNA-BINDING TRANSCRIPTIONAL ACTIVATOR ADER"/>
    <property type="match status" value="1"/>
</dbReference>
<reference evidence="6" key="1">
    <citation type="journal article" date="2019" name="Int. J. Syst. Evol. Microbiol.">
        <title>The Global Catalogue of Microorganisms (GCM) 10K type strain sequencing project: providing services to taxonomists for standard genome sequencing and annotation.</title>
        <authorList>
            <consortium name="The Broad Institute Genomics Platform"/>
            <consortium name="The Broad Institute Genome Sequencing Center for Infectious Disease"/>
            <person name="Wu L."/>
            <person name="Ma J."/>
        </authorList>
    </citation>
    <scope>NUCLEOTIDE SEQUENCE [LARGE SCALE GENOMIC DNA]</scope>
    <source>
        <strain evidence="6">JCM 18077</strain>
    </source>
</reference>
<evidence type="ECO:0000259" key="3">
    <source>
        <dbReference type="Pfam" id="PF14361"/>
    </source>
</evidence>
<keyword evidence="6" id="KW-1185">Reference proteome</keyword>
<dbReference type="Gene3D" id="1.10.10.2840">
    <property type="entry name" value="PucR C-terminal helix-turn-helix domain"/>
    <property type="match status" value="1"/>
</dbReference>
<evidence type="ECO:0000259" key="4">
    <source>
        <dbReference type="Pfam" id="PF17853"/>
    </source>
</evidence>
<evidence type="ECO:0000256" key="1">
    <source>
        <dbReference type="ARBA" id="ARBA00006754"/>
    </source>
</evidence>
<comment type="similarity">
    <text evidence="1">Belongs to the CdaR family.</text>
</comment>
<evidence type="ECO:0000313" key="5">
    <source>
        <dbReference type="EMBL" id="GAA4743237.1"/>
    </source>
</evidence>
<dbReference type="Pfam" id="PF13556">
    <property type="entry name" value="HTH_30"/>
    <property type="match status" value="1"/>
</dbReference>
<dbReference type="InterPro" id="IPR025736">
    <property type="entry name" value="PucR_C-HTH_dom"/>
</dbReference>
<proteinExistence type="inferred from homology"/>
<gene>
    <name evidence="5" type="ORF">GCM10023217_09930</name>
</gene>
<dbReference type="InterPro" id="IPR042070">
    <property type="entry name" value="PucR_C-HTH_sf"/>
</dbReference>
<name>A0ABP8Z0T7_9ACTN</name>
<evidence type="ECO:0000259" key="2">
    <source>
        <dbReference type="Pfam" id="PF13556"/>
    </source>
</evidence>
<dbReference type="InterPro" id="IPR041522">
    <property type="entry name" value="CdaR_GGDEF"/>
</dbReference>
<dbReference type="PANTHER" id="PTHR33744">
    <property type="entry name" value="CARBOHYDRATE DIACID REGULATOR"/>
    <property type="match status" value="1"/>
</dbReference>
<comment type="caution">
    <text evidence="5">The sequence shown here is derived from an EMBL/GenBank/DDBJ whole genome shotgun (WGS) entry which is preliminary data.</text>
</comment>